<dbReference type="PANTHER" id="PTHR46797">
    <property type="entry name" value="HTH-TYPE TRANSCRIPTIONAL REGULATOR"/>
    <property type="match status" value="1"/>
</dbReference>
<dbReference type="InterPro" id="IPR011051">
    <property type="entry name" value="RmlC_Cupin_sf"/>
</dbReference>
<accession>A0A943ISE0</accession>
<comment type="caution">
    <text evidence="3">The sequence shown here is derived from an EMBL/GenBank/DDBJ whole genome shotgun (WGS) entry which is preliminary data.</text>
</comment>
<organism evidence="3 4">
    <name type="scientific">Faecalibacterium prausnitzii</name>
    <dbReference type="NCBI Taxonomy" id="853"/>
    <lineage>
        <taxon>Bacteria</taxon>
        <taxon>Bacillati</taxon>
        <taxon>Bacillota</taxon>
        <taxon>Clostridia</taxon>
        <taxon>Eubacteriales</taxon>
        <taxon>Oscillospiraceae</taxon>
        <taxon>Faecalibacterium</taxon>
    </lineage>
</organism>
<protein>
    <submittedName>
        <fullName evidence="3">Helix-turn-helix domain-containing protein</fullName>
    </submittedName>
</protein>
<dbReference type="Gene3D" id="1.10.260.40">
    <property type="entry name" value="lambda repressor-like DNA-binding domains"/>
    <property type="match status" value="1"/>
</dbReference>
<dbReference type="CDD" id="cd02209">
    <property type="entry name" value="cupin_XRE_C"/>
    <property type="match status" value="1"/>
</dbReference>
<dbReference type="InterPro" id="IPR050807">
    <property type="entry name" value="TransReg_Diox_bact_type"/>
</dbReference>
<gene>
    <name evidence="3" type="ORF">KHW66_07750</name>
</gene>
<evidence type="ECO:0000313" key="4">
    <source>
        <dbReference type="Proteomes" id="UP000733372"/>
    </source>
</evidence>
<dbReference type="InterPro" id="IPR014710">
    <property type="entry name" value="RmlC-like_jellyroll"/>
</dbReference>
<dbReference type="Gene3D" id="2.60.120.10">
    <property type="entry name" value="Jelly Rolls"/>
    <property type="match status" value="1"/>
</dbReference>
<evidence type="ECO:0000256" key="1">
    <source>
        <dbReference type="ARBA" id="ARBA00023125"/>
    </source>
</evidence>
<dbReference type="InterPro" id="IPR010982">
    <property type="entry name" value="Lambda_DNA-bd_dom_sf"/>
</dbReference>
<keyword evidence="1" id="KW-0238">DNA-binding</keyword>
<dbReference type="GO" id="GO:0003700">
    <property type="term" value="F:DNA-binding transcription factor activity"/>
    <property type="evidence" value="ECO:0007669"/>
    <property type="project" value="TreeGrafter"/>
</dbReference>
<dbReference type="Pfam" id="PF01381">
    <property type="entry name" value="HTH_3"/>
    <property type="match status" value="1"/>
</dbReference>
<proteinExistence type="predicted"/>
<name>A0A943ISE0_9FIRM</name>
<dbReference type="PROSITE" id="PS50943">
    <property type="entry name" value="HTH_CROC1"/>
    <property type="match status" value="1"/>
</dbReference>
<reference evidence="3" key="1">
    <citation type="submission" date="2021-02" db="EMBL/GenBank/DDBJ databases">
        <title>Infant gut strain persistence is associated with maternal origin, phylogeny, and functional potential including surface adhesion and iron acquisition.</title>
        <authorList>
            <person name="Lou Y.C."/>
        </authorList>
    </citation>
    <scope>NUCLEOTIDE SEQUENCE</scope>
    <source>
        <strain evidence="3">L3_101_367G1_dasL3_101_367G1_metabat.metabat.26</strain>
    </source>
</reference>
<dbReference type="InterPro" id="IPR013096">
    <property type="entry name" value="Cupin_2"/>
</dbReference>
<dbReference type="GO" id="GO:0005829">
    <property type="term" value="C:cytosol"/>
    <property type="evidence" value="ECO:0007669"/>
    <property type="project" value="TreeGrafter"/>
</dbReference>
<dbReference type="SUPFAM" id="SSF51182">
    <property type="entry name" value="RmlC-like cupins"/>
    <property type="match status" value="1"/>
</dbReference>
<dbReference type="SUPFAM" id="SSF47413">
    <property type="entry name" value="lambda repressor-like DNA-binding domains"/>
    <property type="match status" value="1"/>
</dbReference>
<dbReference type="Proteomes" id="UP000733372">
    <property type="component" value="Unassembled WGS sequence"/>
</dbReference>
<dbReference type="GO" id="GO:0003677">
    <property type="term" value="F:DNA binding"/>
    <property type="evidence" value="ECO:0007669"/>
    <property type="project" value="UniProtKB-KW"/>
</dbReference>
<dbReference type="PANTHER" id="PTHR46797:SF19">
    <property type="entry name" value="BLL2473 PROTEIN"/>
    <property type="match status" value="1"/>
</dbReference>
<feature type="domain" description="HTH cro/C1-type" evidence="2">
    <location>
        <begin position="10"/>
        <end position="64"/>
    </location>
</feature>
<dbReference type="CDD" id="cd00093">
    <property type="entry name" value="HTH_XRE"/>
    <property type="match status" value="1"/>
</dbReference>
<dbReference type="SMART" id="SM00530">
    <property type="entry name" value="HTH_XRE"/>
    <property type="match status" value="1"/>
</dbReference>
<evidence type="ECO:0000313" key="3">
    <source>
        <dbReference type="EMBL" id="MBS5687902.1"/>
    </source>
</evidence>
<dbReference type="EMBL" id="JAGZAM010000012">
    <property type="protein sequence ID" value="MBS5687902.1"/>
    <property type="molecule type" value="Genomic_DNA"/>
</dbReference>
<dbReference type="RefSeq" id="WP_270664112.1">
    <property type="nucleotide sequence ID" value="NZ_CP170812.1"/>
</dbReference>
<dbReference type="Pfam" id="PF07883">
    <property type="entry name" value="Cupin_2"/>
    <property type="match status" value="1"/>
</dbReference>
<sequence>MEELNLGKKLQAIRTSKKISVRKLAAITNLTASMISQIENGAVNPSIPTLRTISSALETPIYYFFKDEDNASVVVTQSTRMVLGNKQEPSVVYELLTPDTRGEIEFCMMVIPPKAYSCREPKGHFGEEVAFFYSGEEVQLEIDGDSYTLHHEDSIRIPGGAMHRWYNPTDETVQVIFAVSPPSF</sequence>
<dbReference type="InterPro" id="IPR001387">
    <property type="entry name" value="Cro/C1-type_HTH"/>
</dbReference>
<dbReference type="AlphaFoldDB" id="A0A943ISE0"/>
<evidence type="ECO:0000259" key="2">
    <source>
        <dbReference type="PROSITE" id="PS50943"/>
    </source>
</evidence>